<evidence type="ECO:0000256" key="2">
    <source>
        <dbReference type="ARBA" id="ARBA00024867"/>
    </source>
</evidence>
<dbReference type="CDD" id="cd17536">
    <property type="entry name" value="REC_YesN-like"/>
    <property type="match status" value="1"/>
</dbReference>
<dbReference type="InterPro" id="IPR050625">
    <property type="entry name" value="ParA/MinD_ATPase"/>
</dbReference>
<evidence type="ECO:0000313" key="6">
    <source>
        <dbReference type="Proteomes" id="UP000075670"/>
    </source>
</evidence>
<evidence type="ECO:0000256" key="3">
    <source>
        <dbReference type="PROSITE-ProRule" id="PRU00169"/>
    </source>
</evidence>
<keyword evidence="3" id="KW-0597">Phosphoprotein</keyword>
<dbReference type="Gene3D" id="3.40.50.300">
    <property type="entry name" value="P-loop containing nucleotide triphosphate hydrolases"/>
    <property type="match status" value="1"/>
</dbReference>
<dbReference type="InterPro" id="IPR001789">
    <property type="entry name" value="Sig_transdc_resp-reg_receiver"/>
</dbReference>
<dbReference type="PANTHER" id="PTHR43384:SF13">
    <property type="entry name" value="SLR0110 PROTEIN"/>
    <property type="match status" value="1"/>
</dbReference>
<dbReference type="Gene3D" id="3.40.50.2300">
    <property type="match status" value="1"/>
</dbReference>
<comment type="caution">
    <text evidence="5">The sequence shown here is derived from an EMBL/GenBank/DDBJ whole genome shotgun (WGS) entry which is preliminary data.</text>
</comment>
<dbReference type="InterPro" id="IPR011006">
    <property type="entry name" value="CheY-like_superfamily"/>
</dbReference>
<dbReference type="GO" id="GO:0005524">
    <property type="term" value="F:ATP binding"/>
    <property type="evidence" value="ECO:0007669"/>
    <property type="project" value="TreeGrafter"/>
</dbReference>
<sequence length="406" mass="44227">MSQTSVLIVDDISTTREDIKRLLYFEEDIKVIGEASDGEEAVRAVEALRPDVVLMDINMPGMDGIAASEAITSRVPETAVVIISIQKESEYLRKAMAAGARDYLVKPFTSSDLAETIRRVGRTQKQQILQLRAPAPKEAPQTTAPANRMLVVFSSKGGVGKTTLACNLAVSLARETRQKVALVDLNLQSGNVALMLNILPQGTIAELVQEEDRGEISLVDNYLYPHLSGLKVLPAPLKPEQAEVVAVKDIEAILKLLKGNYAYTVVDTAPAFNDLTLSALDLADDILLVFTPDLPALKCAKTDLEVLERLNQATKVKAVLNKSTLENGISLAEIKQSLGVTPLAILPRAEKMVLASVNRGHPFVLTHPGSVIAQRVKELAENFMPAAMGKRIKGRQKRFFFLSKLL</sequence>
<reference evidence="5 6" key="1">
    <citation type="submission" date="2016-02" db="EMBL/GenBank/DDBJ databases">
        <title>Genome sequence of Moorella mulderi DSM 14980.</title>
        <authorList>
            <person name="Poehlein A."/>
            <person name="Daniel R."/>
        </authorList>
    </citation>
    <scope>NUCLEOTIDE SEQUENCE [LARGE SCALE GENOMIC DNA]</scope>
    <source>
        <strain evidence="5 6">DSM 14980</strain>
    </source>
</reference>
<dbReference type="GO" id="GO:0009898">
    <property type="term" value="C:cytoplasmic side of plasma membrane"/>
    <property type="evidence" value="ECO:0007669"/>
    <property type="project" value="TreeGrafter"/>
</dbReference>
<keyword evidence="6" id="KW-1185">Reference proteome</keyword>
<evidence type="ECO:0000313" key="5">
    <source>
        <dbReference type="EMBL" id="KYH32957.1"/>
    </source>
</evidence>
<dbReference type="SMART" id="SM00448">
    <property type="entry name" value="REC"/>
    <property type="match status" value="1"/>
</dbReference>
<dbReference type="EMBL" id="LTBC01000002">
    <property type="protein sequence ID" value="KYH32957.1"/>
    <property type="molecule type" value="Genomic_DNA"/>
</dbReference>
<dbReference type="GO" id="GO:0016887">
    <property type="term" value="F:ATP hydrolysis activity"/>
    <property type="evidence" value="ECO:0007669"/>
    <property type="project" value="TreeGrafter"/>
</dbReference>
<feature type="domain" description="Response regulatory" evidence="4">
    <location>
        <begin position="5"/>
        <end position="121"/>
    </location>
</feature>
<dbReference type="Pfam" id="PF13614">
    <property type="entry name" value="AAA_31"/>
    <property type="match status" value="1"/>
</dbReference>
<dbReference type="RefSeq" id="WP_062281661.1">
    <property type="nucleotide sequence ID" value="NZ_LTBC01000002.1"/>
</dbReference>
<accession>A0A151AZX5</accession>
<dbReference type="OrthoDB" id="9794577at2"/>
<dbReference type="GO" id="GO:0051782">
    <property type="term" value="P:negative regulation of cell division"/>
    <property type="evidence" value="ECO:0007669"/>
    <property type="project" value="TreeGrafter"/>
</dbReference>
<dbReference type="AlphaFoldDB" id="A0A151AZX5"/>
<dbReference type="InterPro" id="IPR025669">
    <property type="entry name" value="AAA_dom"/>
</dbReference>
<dbReference type="GO" id="GO:0005829">
    <property type="term" value="C:cytosol"/>
    <property type="evidence" value="ECO:0007669"/>
    <property type="project" value="TreeGrafter"/>
</dbReference>
<dbReference type="SUPFAM" id="SSF52172">
    <property type="entry name" value="CheY-like"/>
    <property type="match status" value="1"/>
</dbReference>
<dbReference type="SUPFAM" id="SSF52540">
    <property type="entry name" value="P-loop containing nucleoside triphosphate hydrolases"/>
    <property type="match status" value="1"/>
</dbReference>
<proteinExistence type="predicted"/>
<organism evidence="5 6">
    <name type="scientific">Moorella mulderi DSM 14980</name>
    <dbReference type="NCBI Taxonomy" id="1122241"/>
    <lineage>
        <taxon>Bacteria</taxon>
        <taxon>Bacillati</taxon>
        <taxon>Bacillota</taxon>
        <taxon>Clostridia</taxon>
        <taxon>Neomoorellales</taxon>
        <taxon>Neomoorellaceae</taxon>
        <taxon>Neomoorella</taxon>
    </lineage>
</organism>
<feature type="modified residue" description="4-aspartylphosphate" evidence="3">
    <location>
        <position position="56"/>
    </location>
</feature>
<dbReference type="Proteomes" id="UP000075670">
    <property type="component" value="Unassembled WGS sequence"/>
</dbReference>
<protein>
    <recommendedName>
        <fullName evidence="1">Stage 0 sporulation protein A homolog</fullName>
    </recommendedName>
</protein>
<dbReference type="InterPro" id="IPR027417">
    <property type="entry name" value="P-loop_NTPase"/>
</dbReference>
<comment type="function">
    <text evidence="2">May play the central regulatory role in sporulation. It may be an element of the effector pathway responsible for the activation of sporulation genes in response to nutritional stress. Spo0A may act in concert with spo0H (a sigma factor) to control the expression of some genes that are critical to the sporulation process.</text>
</comment>
<gene>
    <name evidence="5" type="primary">degU_1</name>
    <name evidence="5" type="ORF">MOMUL_07350</name>
</gene>
<dbReference type="Pfam" id="PF00072">
    <property type="entry name" value="Response_reg"/>
    <property type="match status" value="1"/>
</dbReference>
<evidence type="ECO:0000256" key="1">
    <source>
        <dbReference type="ARBA" id="ARBA00018672"/>
    </source>
</evidence>
<evidence type="ECO:0000259" key="4">
    <source>
        <dbReference type="PROSITE" id="PS50110"/>
    </source>
</evidence>
<dbReference type="GO" id="GO:0000160">
    <property type="term" value="P:phosphorelay signal transduction system"/>
    <property type="evidence" value="ECO:0007669"/>
    <property type="project" value="InterPro"/>
</dbReference>
<name>A0A151AZX5_9FIRM</name>
<dbReference type="PANTHER" id="PTHR43384">
    <property type="entry name" value="SEPTUM SITE-DETERMINING PROTEIN MIND HOMOLOG, CHLOROPLASTIC-RELATED"/>
    <property type="match status" value="1"/>
</dbReference>
<dbReference type="PATRIC" id="fig|1122241.3.peg.773"/>
<dbReference type="PROSITE" id="PS50110">
    <property type="entry name" value="RESPONSE_REGULATORY"/>
    <property type="match status" value="1"/>
</dbReference>